<keyword evidence="2" id="KW-1185">Reference proteome</keyword>
<name>A0A9P9WL64_9PEZI</name>
<gene>
    <name evidence="1" type="ORF">JX265_007213</name>
</gene>
<dbReference type="AlphaFoldDB" id="A0A9P9WL64"/>
<sequence length="298" mass="34211">MSPTQARLQELLYLVRRHILCLLRLEELRALVHSSSVFHQQYLLDRKYLLWTSFTNTLQGLSVDAFAVYRSDSAEFSGTRSNAIVAKFLSTYRDQRDSNQDFIAAEKPSEDEAVAMIYFFFSIRKSLVGYYARWAKAKLADEAGGSVCRRASGPACIVPLPAVLSTSLDIWGTFLYLFPPWEVEEVSCIYTFAEMEYGHIFDSIRWDVHETNPKFDGQRPSTPDGAFGLDNSCPPLAWTIIWRGTYSNLFGHYVDDDLRCWGYIMWDAKTLGRTGATKVLARQWEKRWGGTDPRNRVY</sequence>
<evidence type="ECO:0000313" key="2">
    <source>
        <dbReference type="Proteomes" id="UP000829685"/>
    </source>
</evidence>
<protein>
    <submittedName>
        <fullName evidence="1">Uncharacterized protein</fullName>
    </submittedName>
</protein>
<proteinExistence type="predicted"/>
<comment type="caution">
    <text evidence="1">The sequence shown here is derived from an EMBL/GenBank/DDBJ whole genome shotgun (WGS) entry which is preliminary data.</text>
</comment>
<dbReference type="Proteomes" id="UP000829685">
    <property type="component" value="Unassembled WGS sequence"/>
</dbReference>
<reference evidence="1" key="1">
    <citation type="submission" date="2021-03" db="EMBL/GenBank/DDBJ databases">
        <title>Revisited historic fungal species revealed as producer of novel bioactive compounds through whole genome sequencing and comparative genomics.</title>
        <authorList>
            <person name="Vignolle G.A."/>
            <person name="Hochenegger N."/>
            <person name="Mach R.L."/>
            <person name="Mach-Aigner A.R."/>
            <person name="Javad Rahimi M."/>
            <person name="Salim K.A."/>
            <person name="Chan C.M."/>
            <person name="Lim L.B.L."/>
            <person name="Cai F."/>
            <person name="Druzhinina I.S."/>
            <person name="U'Ren J.M."/>
            <person name="Derntl C."/>
        </authorList>
    </citation>
    <scope>NUCLEOTIDE SEQUENCE</scope>
    <source>
        <strain evidence="1">TUCIM 5799</strain>
    </source>
</reference>
<evidence type="ECO:0000313" key="1">
    <source>
        <dbReference type="EMBL" id="KAI1868390.1"/>
    </source>
</evidence>
<dbReference type="EMBL" id="JAFIMR010000017">
    <property type="protein sequence ID" value="KAI1868390.1"/>
    <property type="molecule type" value="Genomic_DNA"/>
</dbReference>
<organism evidence="1 2">
    <name type="scientific">Neoarthrinium moseri</name>
    <dbReference type="NCBI Taxonomy" id="1658444"/>
    <lineage>
        <taxon>Eukaryota</taxon>
        <taxon>Fungi</taxon>
        <taxon>Dikarya</taxon>
        <taxon>Ascomycota</taxon>
        <taxon>Pezizomycotina</taxon>
        <taxon>Sordariomycetes</taxon>
        <taxon>Xylariomycetidae</taxon>
        <taxon>Amphisphaeriales</taxon>
        <taxon>Apiosporaceae</taxon>
        <taxon>Neoarthrinium</taxon>
    </lineage>
</organism>
<accession>A0A9P9WL64</accession>